<dbReference type="InterPro" id="IPR012984">
    <property type="entry name" value="PROCT"/>
</dbReference>
<evidence type="ECO:0000259" key="3">
    <source>
        <dbReference type="Pfam" id="PF10596"/>
    </source>
</evidence>
<name>A0AAQ3N1D2_VIGMU</name>
<dbReference type="GO" id="GO:0005682">
    <property type="term" value="C:U5 snRNP"/>
    <property type="evidence" value="ECO:0007669"/>
    <property type="project" value="TreeGrafter"/>
</dbReference>
<dbReference type="GO" id="GO:0008237">
    <property type="term" value="F:metallopeptidase activity"/>
    <property type="evidence" value="ECO:0007669"/>
    <property type="project" value="InterPro"/>
</dbReference>
<evidence type="ECO:0000313" key="6">
    <source>
        <dbReference type="Proteomes" id="UP001374535"/>
    </source>
</evidence>
<evidence type="ECO:0000259" key="1">
    <source>
        <dbReference type="Pfam" id="PF01398"/>
    </source>
</evidence>
<evidence type="ECO:0000259" key="4">
    <source>
        <dbReference type="Pfam" id="PF12134"/>
    </source>
</evidence>
<feature type="domain" description="Pre-mRNA-processing-splicing factor 8 U6-snRNA-binding" evidence="3">
    <location>
        <begin position="1"/>
        <end position="88"/>
    </location>
</feature>
<feature type="domain" description="PRP8" evidence="4">
    <location>
        <begin position="248"/>
        <end position="467"/>
    </location>
</feature>
<feature type="domain" description="JAB1/MPN/MOV34 metalloenzyme" evidence="1">
    <location>
        <begin position="529"/>
        <end position="607"/>
    </location>
</feature>
<evidence type="ECO:0000313" key="5">
    <source>
        <dbReference type="EMBL" id="WVZ00790.1"/>
    </source>
</evidence>
<dbReference type="Gene3D" id="3.30.420.230">
    <property type="match status" value="1"/>
</dbReference>
<dbReference type="PANTHER" id="PTHR11140:SF0">
    <property type="entry name" value="PRE-MRNA-PROCESSING-SPLICING FACTOR 8"/>
    <property type="match status" value="1"/>
</dbReference>
<accession>A0AAQ3N1D2</accession>
<dbReference type="Pfam" id="PF10596">
    <property type="entry name" value="U6-snRNA_bdg"/>
    <property type="match status" value="1"/>
</dbReference>
<dbReference type="InterPro" id="IPR043173">
    <property type="entry name" value="Prp8_domainIV_fingers"/>
</dbReference>
<dbReference type="PANTHER" id="PTHR11140">
    <property type="entry name" value="PRE-MRNA SPLICING FACTOR PRP8"/>
    <property type="match status" value="1"/>
</dbReference>
<dbReference type="InterPro" id="IPR012337">
    <property type="entry name" value="RNaseH-like_sf"/>
</dbReference>
<dbReference type="Gene3D" id="1.20.80.40">
    <property type="match status" value="1"/>
</dbReference>
<dbReference type="Gene3D" id="3.90.1570.40">
    <property type="match status" value="1"/>
</dbReference>
<reference evidence="5 6" key="1">
    <citation type="journal article" date="2023" name="Life. Sci Alliance">
        <title>Evolutionary insights into 3D genome organization and epigenetic landscape of Vigna mungo.</title>
        <authorList>
            <person name="Junaid A."/>
            <person name="Singh B."/>
            <person name="Bhatia S."/>
        </authorList>
    </citation>
    <scope>NUCLEOTIDE SEQUENCE [LARGE SCALE GENOMIC DNA]</scope>
    <source>
        <strain evidence="5">Urdbean</strain>
    </source>
</reference>
<dbReference type="SUPFAM" id="SSF53098">
    <property type="entry name" value="Ribonuclease H-like"/>
    <property type="match status" value="1"/>
</dbReference>
<dbReference type="FunFam" id="3.90.1570.40:FF:000001">
    <property type="entry name" value="Pre-mRNA-processing-splicing factor 8"/>
    <property type="match status" value="1"/>
</dbReference>
<dbReference type="Proteomes" id="UP001374535">
    <property type="component" value="Chromosome 8"/>
</dbReference>
<dbReference type="InterPro" id="IPR021983">
    <property type="entry name" value="PRP8_domainIV"/>
</dbReference>
<gene>
    <name evidence="5" type="ORF">V8G54_026859</name>
</gene>
<dbReference type="GO" id="GO:0071013">
    <property type="term" value="C:catalytic step 2 spliceosome"/>
    <property type="evidence" value="ECO:0007669"/>
    <property type="project" value="TreeGrafter"/>
</dbReference>
<dbReference type="GO" id="GO:0097157">
    <property type="term" value="F:pre-mRNA intronic binding"/>
    <property type="evidence" value="ECO:0007669"/>
    <property type="project" value="TreeGrafter"/>
</dbReference>
<dbReference type="InterPro" id="IPR027652">
    <property type="entry name" value="PRP8"/>
</dbReference>
<dbReference type="GO" id="GO:0030619">
    <property type="term" value="F:U1 snRNA binding"/>
    <property type="evidence" value="ECO:0007669"/>
    <property type="project" value="TreeGrafter"/>
</dbReference>
<dbReference type="Pfam" id="PF08084">
    <property type="entry name" value="PROCT"/>
    <property type="match status" value="1"/>
</dbReference>
<keyword evidence="6" id="KW-1185">Reference proteome</keyword>
<dbReference type="CDD" id="cd13838">
    <property type="entry name" value="RNase_H_like_Prp8_IV"/>
    <property type="match status" value="1"/>
</dbReference>
<protein>
    <submittedName>
        <fullName evidence="5">Uncharacterized protein</fullName>
    </submittedName>
</protein>
<dbReference type="InterPro" id="IPR019580">
    <property type="entry name" value="Prp8_U6-snRNA-bd"/>
</dbReference>
<dbReference type="GO" id="GO:0030623">
    <property type="term" value="F:U5 snRNA binding"/>
    <property type="evidence" value="ECO:0007669"/>
    <property type="project" value="TreeGrafter"/>
</dbReference>
<dbReference type="Gene3D" id="3.40.140.10">
    <property type="entry name" value="Cytidine Deaminase, domain 2"/>
    <property type="match status" value="2"/>
</dbReference>
<evidence type="ECO:0000259" key="2">
    <source>
        <dbReference type="Pfam" id="PF08084"/>
    </source>
</evidence>
<feature type="domain" description="PROCT" evidence="2">
    <location>
        <begin position="608"/>
        <end position="668"/>
    </location>
</feature>
<sequence>MKYKKLTNAQRSGLNQIPNRRFTLWWSPTINRANVYVGFQVQLDLTGIFMHGKIPTLKISLIQIFRAHLWQKIHESVVMDLCQVLDQELDALEIETVQKETIHPRKSYKMNSSCADILLFAAHRWPMSKPSLVAESKDVFDQKASNKYWIDVQLRWGDYDSHDIERYTRAKFMDYTTDNMSIYPSPTGVMIGIDLAYNLHSAFGNWFPGSKPLLQQAMNKIMKSNPALYVLRERIRKGLQLYSSEPTEPYLSSQNYGEIFSNQIIWFVDDTNVYRVTIHKTFEGNLTTKPINGAIFIFNPRTGQLFLKVIHTSVWAGQKRLGQLAKWKTAEEVAALVRSLPVEEQPKQIIVTRKGMLDPLEVHLLDFPNIVIKGSELQLPFQACLKIEKFGDLILKATEPQMVLFNIYDDWLKSISSYTAFSRLILILRALHVNNEKAKMLLKPDKTIITEPHHIWPSLSDDQWMKAHEANQVTAVTTKTTNVHGEELIVTTTSPYEQAAFGSKTDWRVRAISATNLYLRVNHIYVNSEDIKETDLRTQISGYMYGISPPDNPQVKEIRCIVMPPQWGTHQQVHLPSALPEHDFLNDLEPLGWMHTQPNELPQLSPQVPDNGPWNYNFMGVRHASGMKYGVKLGTPREYYHEDHRPTHFLEFSNMEEGETIAEGDREDTFS</sequence>
<proteinExistence type="predicted"/>
<dbReference type="GO" id="GO:0030620">
    <property type="term" value="F:U2 snRNA binding"/>
    <property type="evidence" value="ECO:0007669"/>
    <property type="project" value="TreeGrafter"/>
</dbReference>
<dbReference type="InterPro" id="IPR000555">
    <property type="entry name" value="JAMM/MPN+_dom"/>
</dbReference>
<dbReference type="EMBL" id="CP144693">
    <property type="protein sequence ID" value="WVZ00790.1"/>
    <property type="molecule type" value="Genomic_DNA"/>
</dbReference>
<dbReference type="FunFam" id="3.30.420.230:FF:000003">
    <property type="entry name" value="Pre-mRNA-processing-splicing factor 8"/>
    <property type="match status" value="1"/>
</dbReference>
<dbReference type="Pfam" id="PF01398">
    <property type="entry name" value="JAB"/>
    <property type="match status" value="1"/>
</dbReference>
<dbReference type="GO" id="GO:0000244">
    <property type="term" value="P:spliceosomal tri-snRNP complex assembly"/>
    <property type="evidence" value="ECO:0007669"/>
    <property type="project" value="TreeGrafter"/>
</dbReference>
<dbReference type="InterPro" id="IPR043172">
    <property type="entry name" value="Prp8_domainIV_palm"/>
</dbReference>
<dbReference type="Pfam" id="PF12134">
    <property type="entry name" value="PRP8_domainIV"/>
    <property type="match status" value="1"/>
</dbReference>
<organism evidence="5 6">
    <name type="scientific">Vigna mungo</name>
    <name type="common">Black gram</name>
    <name type="synonym">Phaseolus mungo</name>
    <dbReference type="NCBI Taxonomy" id="3915"/>
    <lineage>
        <taxon>Eukaryota</taxon>
        <taxon>Viridiplantae</taxon>
        <taxon>Streptophyta</taxon>
        <taxon>Embryophyta</taxon>
        <taxon>Tracheophyta</taxon>
        <taxon>Spermatophyta</taxon>
        <taxon>Magnoliopsida</taxon>
        <taxon>eudicotyledons</taxon>
        <taxon>Gunneridae</taxon>
        <taxon>Pentapetalae</taxon>
        <taxon>rosids</taxon>
        <taxon>fabids</taxon>
        <taxon>Fabales</taxon>
        <taxon>Fabaceae</taxon>
        <taxon>Papilionoideae</taxon>
        <taxon>50 kb inversion clade</taxon>
        <taxon>NPAAA clade</taxon>
        <taxon>indigoferoid/millettioid clade</taxon>
        <taxon>Phaseoleae</taxon>
        <taxon>Vigna</taxon>
    </lineage>
</organism>
<dbReference type="GO" id="GO:0017070">
    <property type="term" value="F:U6 snRNA binding"/>
    <property type="evidence" value="ECO:0007669"/>
    <property type="project" value="InterPro"/>
</dbReference>
<dbReference type="AlphaFoldDB" id="A0AAQ3N1D2"/>